<organism evidence="1 2">
    <name type="scientific">Methylacidiphilum infernorum (isolate V4)</name>
    <name type="common">Methylokorus infernorum (strain V4)</name>
    <dbReference type="NCBI Taxonomy" id="481448"/>
    <lineage>
        <taxon>Bacteria</taxon>
        <taxon>Pseudomonadati</taxon>
        <taxon>Verrucomicrobiota</taxon>
        <taxon>Methylacidiphilae</taxon>
        <taxon>Methylacidiphilales</taxon>
        <taxon>Methylacidiphilaceae</taxon>
        <taxon>Methylacidiphilum (ex Ratnadevi et al. 2023)</taxon>
    </lineage>
</organism>
<dbReference type="HOGENOM" id="CLU_2789138_0_0_0"/>
<dbReference type="AlphaFoldDB" id="B3DVK2"/>
<proteinExistence type="predicted"/>
<protein>
    <submittedName>
        <fullName evidence="1">Uncharacterized protein</fullName>
    </submittedName>
</protein>
<reference evidence="1 2" key="1">
    <citation type="journal article" date="2008" name="Biol. Direct">
        <title>Complete genome sequence of the extremely acidophilic methanotroph isolate V4, Methylacidiphilum infernorum, a representative of the bacterial phylum Verrucomicrobia.</title>
        <authorList>
            <person name="Hou S."/>
            <person name="Makarova K.S."/>
            <person name="Saw J.H."/>
            <person name="Senin P."/>
            <person name="Ly B.V."/>
            <person name="Zhou Z."/>
            <person name="Ren Y."/>
            <person name="Wang J."/>
            <person name="Galperin M.Y."/>
            <person name="Omelchenko M.V."/>
            <person name="Wolf Y.I."/>
            <person name="Yutin N."/>
            <person name="Koonin E.V."/>
            <person name="Stott M.B."/>
            <person name="Mountain B.W."/>
            <person name="Crowe M.A."/>
            <person name="Smirnova A.V."/>
            <person name="Dunfield P.F."/>
            <person name="Feng L."/>
            <person name="Wang L."/>
            <person name="Alam M."/>
        </authorList>
    </citation>
    <scope>NUCLEOTIDE SEQUENCE [LARGE SCALE GENOMIC DNA]</scope>
    <source>
        <strain evidence="2">Isolate V4</strain>
    </source>
</reference>
<dbReference type="EMBL" id="CP000975">
    <property type="protein sequence ID" value="ACD83355.1"/>
    <property type="molecule type" value="Genomic_DNA"/>
</dbReference>
<evidence type="ECO:0000313" key="1">
    <source>
        <dbReference type="EMBL" id="ACD83355.1"/>
    </source>
</evidence>
<dbReference type="Proteomes" id="UP000009149">
    <property type="component" value="Chromosome"/>
</dbReference>
<sequence length="68" mass="7522">MNEDALFFCVCLYVFGHIMATVTGAYACGAKGRSWPFTLAEANLAQEQETGFNHVFFGDAWAPQRKKG</sequence>
<dbReference type="STRING" id="481448.Minf_1301"/>
<accession>B3DVK2</accession>
<evidence type="ECO:0000313" key="2">
    <source>
        <dbReference type="Proteomes" id="UP000009149"/>
    </source>
</evidence>
<name>B3DVK2_METI4</name>
<dbReference type="KEGG" id="min:Minf_1301"/>
<gene>
    <name evidence="1" type="ordered locus">Minf_1301</name>
</gene>